<evidence type="ECO:0000313" key="2">
    <source>
        <dbReference type="Proteomes" id="UP001218188"/>
    </source>
</evidence>
<proteinExistence type="predicted"/>
<dbReference type="GO" id="GO:0007166">
    <property type="term" value="P:cell surface receptor signaling pathway"/>
    <property type="evidence" value="ECO:0007669"/>
    <property type="project" value="InterPro"/>
</dbReference>
<dbReference type="InterPro" id="IPR036537">
    <property type="entry name" value="Adaptor_Cbl_N_dom_sf"/>
</dbReference>
<sequence length="350" mass="38224">MPSNVVIAAMDSAKILHAMCETTPNKAVYLPLKILLVQICVAGTPESRKKASSLVLHVVELTEGVVKDGVDLLLPPKVLEGLDKLERLLAEILRHIESIPEQRNKLDTLNLSVGKLHLQSAYLRRKLDRAHRALTSASRLSSASRNECILEFATITTRAAGAICELPVLNLLKPVVGMVALICDTAKVVNSNRDAALELAKHAENVTNSVVGHATTGMGDENSLLPLRRALEEIQQFLNVLKTRRSGVTSFALAGKDKERFASLNAALDRALEVFTSRQTIAILEIARANTYELAAVKAAMHLRGDEIERRVLQTLPQLPFNFSHITLDRTLNGHCPAIALPTTLLIDTN</sequence>
<dbReference type="EMBL" id="JARJCM010000108">
    <property type="protein sequence ID" value="KAJ7028847.1"/>
    <property type="molecule type" value="Genomic_DNA"/>
</dbReference>
<keyword evidence="2" id="KW-1185">Reference proteome</keyword>
<gene>
    <name evidence="1" type="ORF">C8F04DRAFT_1398716</name>
</gene>
<dbReference type="InterPro" id="IPR059179">
    <property type="entry name" value="MLKL-like_MCAfunc"/>
</dbReference>
<accession>A0AAD6SKD5</accession>
<evidence type="ECO:0000313" key="1">
    <source>
        <dbReference type="EMBL" id="KAJ7028847.1"/>
    </source>
</evidence>
<dbReference type="AlphaFoldDB" id="A0AAD6SKD5"/>
<comment type="caution">
    <text evidence="1">The sequence shown here is derived from an EMBL/GenBank/DDBJ whole genome shotgun (WGS) entry which is preliminary data.</text>
</comment>
<dbReference type="CDD" id="cd21037">
    <property type="entry name" value="MLKL_NTD"/>
    <property type="match status" value="1"/>
</dbReference>
<reference evidence="1" key="1">
    <citation type="submission" date="2023-03" db="EMBL/GenBank/DDBJ databases">
        <title>Massive genome expansion in bonnet fungi (Mycena s.s.) driven by repeated elements and novel gene families across ecological guilds.</title>
        <authorList>
            <consortium name="Lawrence Berkeley National Laboratory"/>
            <person name="Harder C.B."/>
            <person name="Miyauchi S."/>
            <person name="Viragh M."/>
            <person name="Kuo A."/>
            <person name="Thoen E."/>
            <person name="Andreopoulos B."/>
            <person name="Lu D."/>
            <person name="Skrede I."/>
            <person name="Drula E."/>
            <person name="Henrissat B."/>
            <person name="Morin E."/>
            <person name="Kohler A."/>
            <person name="Barry K."/>
            <person name="LaButti K."/>
            <person name="Morin E."/>
            <person name="Salamov A."/>
            <person name="Lipzen A."/>
            <person name="Mereny Z."/>
            <person name="Hegedus B."/>
            <person name="Baldrian P."/>
            <person name="Stursova M."/>
            <person name="Weitz H."/>
            <person name="Taylor A."/>
            <person name="Grigoriev I.V."/>
            <person name="Nagy L.G."/>
            <person name="Martin F."/>
            <person name="Kauserud H."/>
        </authorList>
    </citation>
    <scope>NUCLEOTIDE SEQUENCE</scope>
    <source>
        <strain evidence="1">CBHHK200</strain>
    </source>
</reference>
<name>A0AAD6SKD5_9AGAR</name>
<organism evidence="1 2">
    <name type="scientific">Mycena alexandri</name>
    <dbReference type="NCBI Taxonomy" id="1745969"/>
    <lineage>
        <taxon>Eukaryota</taxon>
        <taxon>Fungi</taxon>
        <taxon>Dikarya</taxon>
        <taxon>Basidiomycota</taxon>
        <taxon>Agaricomycotina</taxon>
        <taxon>Agaricomycetes</taxon>
        <taxon>Agaricomycetidae</taxon>
        <taxon>Agaricales</taxon>
        <taxon>Marasmiineae</taxon>
        <taxon>Mycenaceae</taxon>
        <taxon>Mycena</taxon>
    </lineage>
</organism>
<dbReference type="Gene3D" id="1.20.930.20">
    <property type="entry name" value="Adaptor protein Cbl, N-terminal domain"/>
    <property type="match status" value="1"/>
</dbReference>
<protein>
    <submittedName>
        <fullName evidence="1">Uncharacterized protein</fullName>
    </submittedName>
</protein>
<dbReference type="Proteomes" id="UP001218188">
    <property type="component" value="Unassembled WGS sequence"/>
</dbReference>